<sequence>MASCKCMFGIVLFSAVAMSGVVLAQPSMLPPNITTCEQFERGARFNPYAVVDAMWKIFYFWSNTTEVYPIIFSLAAKKRVQKFRDVFEAVSPGEEIEWHKATLVMEPRPGIEVMFLYAGTPGAFRAIIKHERRTKERPHPLPLIKFADVRMKLVSRFMGMMCCEDLTAFALVRVDEVPKTEELCVLAASTIGYQGYPGRSYISIMNTEKEKEL</sequence>
<name>A0A7E5WBE0_TRINI</name>
<keyword evidence="1" id="KW-0732">Signal</keyword>
<protein>
    <submittedName>
        <fullName evidence="3">Uncharacterized protein LOC113501184</fullName>
    </submittedName>
</protein>
<dbReference type="AlphaFoldDB" id="A0A7E5WBE0"/>
<dbReference type="OrthoDB" id="7215202at2759"/>
<dbReference type="Proteomes" id="UP000322000">
    <property type="component" value="Chromosome 15"/>
</dbReference>
<dbReference type="GeneID" id="113501184"/>
<feature type="chain" id="PRO_5028923886" evidence="1">
    <location>
        <begin position="25"/>
        <end position="213"/>
    </location>
</feature>
<organism evidence="2 3">
    <name type="scientific">Trichoplusia ni</name>
    <name type="common">Cabbage looper</name>
    <dbReference type="NCBI Taxonomy" id="7111"/>
    <lineage>
        <taxon>Eukaryota</taxon>
        <taxon>Metazoa</taxon>
        <taxon>Ecdysozoa</taxon>
        <taxon>Arthropoda</taxon>
        <taxon>Hexapoda</taxon>
        <taxon>Insecta</taxon>
        <taxon>Pterygota</taxon>
        <taxon>Neoptera</taxon>
        <taxon>Endopterygota</taxon>
        <taxon>Lepidoptera</taxon>
        <taxon>Glossata</taxon>
        <taxon>Ditrysia</taxon>
        <taxon>Noctuoidea</taxon>
        <taxon>Noctuidae</taxon>
        <taxon>Plusiinae</taxon>
        <taxon>Trichoplusia</taxon>
    </lineage>
</organism>
<gene>
    <name evidence="3" type="primary">LOC113501184</name>
</gene>
<evidence type="ECO:0000313" key="2">
    <source>
        <dbReference type="Proteomes" id="UP000322000"/>
    </source>
</evidence>
<feature type="signal peptide" evidence="1">
    <location>
        <begin position="1"/>
        <end position="24"/>
    </location>
</feature>
<dbReference type="KEGG" id="tnl:113501184"/>
<dbReference type="InParanoid" id="A0A7E5WBE0"/>
<evidence type="ECO:0000313" key="3">
    <source>
        <dbReference type="RefSeq" id="XP_026738048.1"/>
    </source>
</evidence>
<keyword evidence="2" id="KW-1185">Reference proteome</keyword>
<reference evidence="3" key="1">
    <citation type="submission" date="2025-08" db="UniProtKB">
        <authorList>
            <consortium name="RefSeq"/>
        </authorList>
    </citation>
    <scope>IDENTIFICATION</scope>
</reference>
<evidence type="ECO:0000256" key="1">
    <source>
        <dbReference type="SAM" id="SignalP"/>
    </source>
</evidence>
<dbReference type="RefSeq" id="XP_026738048.1">
    <property type="nucleotide sequence ID" value="XM_026882247.1"/>
</dbReference>
<accession>A0A7E5WBE0</accession>
<proteinExistence type="predicted"/>